<gene>
    <name evidence="1" type="ORF">V6N11_032576</name>
</gene>
<accession>A0ABR2T1S0</accession>
<dbReference type="Proteomes" id="UP001396334">
    <property type="component" value="Unassembled WGS sequence"/>
</dbReference>
<organism evidence="1 2">
    <name type="scientific">Hibiscus sabdariffa</name>
    <name type="common">roselle</name>
    <dbReference type="NCBI Taxonomy" id="183260"/>
    <lineage>
        <taxon>Eukaryota</taxon>
        <taxon>Viridiplantae</taxon>
        <taxon>Streptophyta</taxon>
        <taxon>Embryophyta</taxon>
        <taxon>Tracheophyta</taxon>
        <taxon>Spermatophyta</taxon>
        <taxon>Magnoliopsida</taxon>
        <taxon>eudicotyledons</taxon>
        <taxon>Gunneridae</taxon>
        <taxon>Pentapetalae</taxon>
        <taxon>rosids</taxon>
        <taxon>malvids</taxon>
        <taxon>Malvales</taxon>
        <taxon>Malvaceae</taxon>
        <taxon>Malvoideae</taxon>
        <taxon>Hibiscus</taxon>
    </lineage>
</organism>
<name>A0ABR2T1S0_9ROSI</name>
<dbReference type="EMBL" id="JBBPBN010000010">
    <property type="protein sequence ID" value="KAK9031189.1"/>
    <property type="molecule type" value="Genomic_DNA"/>
</dbReference>
<evidence type="ECO:0000313" key="1">
    <source>
        <dbReference type="EMBL" id="KAK9031189.1"/>
    </source>
</evidence>
<evidence type="ECO:0000313" key="2">
    <source>
        <dbReference type="Proteomes" id="UP001396334"/>
    </source>
</evidence>
<proteinExistence type="predicted"/>
<reference evidence="1 2" key="1">
    <citation type="journal article" date="2024" name="G3 (Bethesda)">
        <title>Genome assembly of Hibiscus sabdariffa L. provides insights into metabolisms of medicinal natural products.</title>
        <authorList>
            <person name="Kim T."/>
        </authorList>
    </citation>
    <scope>NUCLEOTIDE SEQUENCE [LARGE SCALE GENOMIC DNA]</scope>
    <source>
        <strain evidence="1">TK-2024</strain>
        <tissue evidence="1">Old leaves</tissue>
    </source>
</reference>
<protein>
    <submittedName>
        <fullName evidence="1">Uncharacterized protein</fullName>
    </submittedName>
</protein>
<sequence>MPKTITISTNLIGEEDSIAMPQCPSSASISLCCTLIYPSSPQLVPHELFTSQCSVPSSSSPYPNAVTPFPGENTTFVVLEVSATTGIEGDRN</sequence>
<comment type="caution">
    <text evidence="1">The sequence shown here is derived from an EMBL/GenBank/DDBJ whole genome shotgun (WGS) entry which is preliminary data.</text>
</comment>
<keyword evidence="2" id="KW-1185">Reference proteome</keyword>